<proteinExistence type="predicted"/>
<keyword evidence="2" id="KW-1185">Reference proteome</keyword>
<dbReference type="AlphaFoldDB" id="A0A0D7W5P7"/>
<organism evidence="1 2">
    <name type="scientific">Neotamlana nanhaiensis</name>
    <dbReference type="NCBI Taxonomy" id="1382798"/>
    <lineage>
        <taxon>Bacteria</taxon>
        <taxon>Pseudomonadati</taxon>
        <taxon>Bacteroidota</taxon>
        <taxon>Flavobacteriia</taxon>
        <taxon>Flavobacteriales</taxon>
        <taxon>Flavobacteriaceae</taxon>
        <taxon>Neotamlana</taxon>
    </lineage>
</organism>
<dbReference type="RefSeq" id="WP_044624840.1">
    <property type="nucleotide sequence ID" value="NZ_JTDV01000001.1"/>
</dbReference>
<dbReference type="EMBL" id="JTDV01000001">
    <property type="protein sequence ID" value="KJD34456.1"/>
    <property type="molecule type" value="Genomic_DNA"/>
</dbReference>
<dbReference type="STRING" id="1382798.PK35_01265"/>
<accession>A0A0D7W5P7</accession>
<dbReference type="Proteomes" id="UP000032361">
    <property type="component" value="Unassembled WGS sequence"/>
</dbReference>
<gene>
    <name evidence="1" type="ORF">PK35_01265</name>
</gene>
<evidence type="ECO:0000313" key="1">
    <source>
        <dbReference type="EMBL" id="KJD34456.1"/>
    </source>
</evidence>
<protein>
    <recommendedName>
        <fullName evidence="3">STAS/SEC14 domain-containing protein</fullName>
    </recommendedName>
</protein>
<dbReference type="OrthoDB" id="1144611at2"/>
<reference evidence="1 2" key="1">
    <citation type="journal article" date="2015" name="Antonie Van Leeuwenhoek">
        <title>Tamlana nanhaiensis sp. nov., isolated from surface seawater collected from the South China Sea.</title>
        <authorList>
            <person name="Liu X."/>
            <person name="Lai Q."/>
            <person name="Du Y."/>
            <person name="Li G."/>
            <person name="Sun F."/>
            <person name="Shao Z."/>
        </authorList>
    </citation>
    <scope>NUCLEOTIDE SEQUENCE [LARGE SCALE GENOMIC DNA]</scope>
    <source>
        <strain evidence="1 2">FHC16</strain>
    </source>
</reference>
<comment type="caution">
    <text evidence="1">The sequence shown here is derived from an EMBL/GenBank/DDBJ whole genome shotgun (WGS) entry which is preliminary data.</text>
</comment>
<name>A0A0D7W5P7_9FLAO</name>
<evidence type="ECO:0000313" key="2">
    <source>
        <dbReference type="Proteomes" id="UP000032361"/>
    </source>
</evidence>
<evidence type="ECO:0008006" key="3">
    <source>
        <dbReference type="Google" id="ProtNLM"/>
    </source>
</evidence>
<dbReference type="PATRIC" id="fig|1382798.3.peg.256"/>
<sequence length="140" mass="16451">MKFEDSPFYMVESPHKLLLPFGTFYLTKRYVVAEVYEGEHFDWKKVEILICELLDHYNTKPKLAYITNRVNDYSVNPQIWVKWRSHYSFIVASAIVIYNNNTLMNASIESVFASNNLNRFSCLKDAIAWANNIEALKTRN</sequence>